<name>A0AAV3JBC7_LEPBO</name>
<proteinExistence type="predicted"/>
<comment type="caution">
    <text evidence="2">The sequence shown here is derived from an EMBL/GenBank/DDBJ whole genome shotgun (WGS) entry which is preliminary data.</text>
</comment>
<keyword evidence="1" id="KW-1133">Transmembrane helix</keyword>
<protein>
    <submittedName>
        <fullName evidence="2">Uncharacterized protein</fullName>
    </submittedName>
</protein>
<dbReference type="EMBL" id="AHNP02000007">
    <property type="protein sequence ID" value="EPG57830.1"/>
    <property type="molecule type" value="Genomic_DNA"/>
</dbReference>
<evidence type="ECO:0000256" key="1">
    <source>
        <dbReference type="SAM" id="Phobius"/>
    </source>
</evidence>
<accession>A0AAV3JBC7</accession>
<feature type="transmembrane region" description="Helical" evidence="1">
    <location>
        <begin position="21"/>
        <end position="44"/>
    </location>
</feature>
<dbReference type="Proteomes" id="UP000014570">
    <property type="component" value="Unassembled WGS sequence"/>
</dbReference>
<dbReference type="AlphaFoldDB" id="A0AAV3JBC7"/>
<keyword evidence="1" id="KW-0812">Transmembrane</keyword>
<organism evidence="2 3">
    <name type="scientific">Leptospira borgpetersenii serovar Javanica str. UI 09931</name>
    <dbReference type="NCBI Taxonomy" id="1049767"/>
    <lineage>
        <taxon>Bacteria</taxon>
        <taxon>Pseudomonadati</taxon>
        <taxon>Spirochaetota</taxon>
        <taxon>Spirochaetia</taxon>
        <taxon>Leptospirales</taxon>
        <taxon>Leptospiraceae</taxon>
        <taxon>Leptospira</taxon>
    </lineage>
</organism>
<gene>
    <name evidence="2" type="ORF">LEP1GSC103_2469</name>
</gene>
<sequence>MFQRYNSLEIHKSPIYRNFLALLRTYKMVVLISFQVLGQVLKFWDSSYGLDDLF</sequence>
<keyword evidence="1" id="KW-0472">Membrane</keyword>
<evidence type="ECO:0000313" key="3">
    <source>
        <dbReference type="Proteomes" id="UP000014570"/>
    </source>
</evidence>
<reference evidence="2 3" key="1">
    <citation type="submission" date="2013-04" db="EMBL/GenBank/DDBJ databases">
        <authorList>
            <person name="Harkins D.M."/>
            <person name="Durkin A.S."/>
            <person name="Brinkac L.M."/>
            <person name="Haft D.H."/>
            <person name="Selengut J.D."/>
            <person name="Sanka R."/>
            <person name="DePew J."/>
            <person name="Purushe J."/>
            <person name="Chanthongthip A."/>
            <person name="Lattana O."/>
            <person name="Phetsouvanh R."/>
            <person name="Newton P.N."/>
            <person name="Vinetz J.M."/>
            <person name="Sutton G.G."/>
            <person name="Nierman W.C."/>
            <person name="Fouts D.E."/>
        </authorList>
    </citation>
    <scope>NUCLEOTIDE SEQUENCE [LARGE SCALE GENOMIC DNA]</scope>
    <source>
        <strain evidence="2 3">UI 09931</strain>
    </source>
</reference>
<evidence type="ECO:0000313" key="2">
    <source>
        <dbReference type="EMBL" id="EPG57830.1"/>
    </source>
</evidence>